<name>A0A1L9RMY6_ASPWE</name>
<dbReference type="OrthoDB" id="10047078at2759"/>
<dbReference type="GO" id="GO:0003962">
    <property type="term" value="F:cystathionine gamma-synthase activity"/>
    <property type="evidence" value="ECO:0007669"/>
    <property type="project" value="TreeGrafter"/>
</dbReference>
<evidence type="ECO:0000313" key="5">
    <source>
        <dbReference type="Proteomes" id="UP000184383"/>
    </source>
</evidence>
<dbReference type="AlphaFoldDB" id="A0A1L9RMY6"/>
<dbReference type="InterPro" id="IPR015422">
    <property type="entry name" value="PyrdxlP-dep_Trfase_small"/>
</dbReference>
<protein>
    <recommendedName>
        <fullName evidence="6">Cystathionine gamma-synthase</fullName>
    </recommendedName>
</protein>
<dbReference type="Proteomes" id="UP000184383">
    <property type="component" value="Unassembled WGS sequence"/>
</dbReference>
<dbReference type="InterPro" id="IPR051750">
    <property type="entry name" value="Trans-sulfuration_enzymes"/>
</dbReference>
<dbReference type="InterPro" id="IPR015421">
    <property type="entry name" value="PyrdxlP-dep_Trfase_major"/>
</dbReference>
<dbReference type="Gene3D" id="3.40.640.10">
    <property type="entry name" value="Type I PLP-dependent aspartate aminotransferase-like (Major domain)"/>
    <property type="match status" value="1"/>
</dbReference>
<evidence type="ECO:0000256" key="2">
    <source>
        <dbReference type="ARBA" id="ARBA00022898"/>
    </source>
</evidence>
<sequence length="531" mass="59484">MPLHDKHAVSVSMPTWDSIWIWRERQSWAMDVLQSCYPRFYLHQTVQNLTDAVSARLSLSDQTTCLIFPSSDASRRLIATLAAKYPDQSFCSVQFSLPESKDIEAQWLAFSVAILPQSCLSSAMDFWAIFGDGISSRHAECSLVALPSMTSHSNNTRFETSPFLKFISQRIPPGIVEKRSIKQLISHFVTSEKPDHRPVTTNDVFLYPKGMCAIAAVIRALIPTDSTNSEAVLYGWPYAETLHCVEASGYNRYTWLSQSNEEELNNLEASLQAGNKIRVLFCELPSNPQLKSPNLPRIHALARRYGFIIACDETIASFVNVDVLPYADVVITSLTKIFSGVCNVMGGSVVVNPNSPHYHEIHSAVTSIYEDLLFPLDAIVLANNATNFEQRVHQSNSNALTMATLLEAHPLVDKVYYPSMVPSRVFYDQVKRRNGGYGCMFSIIFHDPDDAIVFYDTLDVSKGPSLGTDFTLAIPYTQLAHLDELDWAEKNGLEKHIVRISAGVEKEKELVDRVQSALREVEGKRKTFCRG</sequence>
<dbReference type="InterPro" id="IPR015424">
    <property type="entry name" value="PyrdxlP-dep_Trfase"/>
</dbReference>
<dbReference type="GeneID" id="63750623"/>
<dbReference type="Pfam" id="PF01053">
    <property type="entry name" value="Cys_Met_Meta_PP"/>
    <property type="match status" value="1"/>
</dbReference>
<evidence type="ECO:0008006" key="6">
    <source>
        <dbReference type="Google" id="ProtNLM"/>
    </source>
</evidence>
<proteinExistence type="inferred from homology"/>
<dbReference type="SUPFAM" id="SSF53383">
    <property type="entry name" value="PLP-dependent transferases"/>
    <property type="match status" value="1"/>
</dbReference>
<dbReference type="VEuPathDB" id="FungiDB:ASPWEDRAFT_37878"/>
<accession>A0A1L9RMY6</accession>
<dbReference type="STRING" id="1073089.A0A1L9RMY6"/>
<keyword evidence="5" id="KW-1185">Reference proteome</keyword>
<dbReference type="GO" id="GO:0019346">
    <property type="term" value="P:transsulfuration"/>
    <property type="evidence" value="ECO:0007669"/>
    <property type="project" value="InterPro"/>
</dbReference>
<reference evidence="5" key="1">
    <citation type="journal article" date="2017" name="Genome Biol.">
        <title>Comparative genomics reveals high biological diversity and specific adaptations in the industrially and medically important fungal genus Aspergillus.</title>
        <authorList>
            <person name="de Vries R.P."/>
            <person name="Riley R."/>
            <person name="Wiebenga A."/>
            <person name="Aguilar-Osorio G."/>
            <person name="Amillis S."/>
            <person name="Uchima C.A."/>
            <person name="Anderluh G."/>
            <person name="Asadollahi M."/>
            <person name="Askin M."/>
            <person name="Barry K."/>
            <person name="Battaglia E."/>
            <person name="Bayram O."/>
            <person name="Benocci T."/>
            <person name="Braus-Stromeyer S.A."/>
            <person name="Caldana C."/>
            <person name="Canovas D."/>
            <person name="Cerqueira G.C."/>
            <person name="Chen F."/>
            <person name="Chen W."/>
            <person name="Choi C."/>
            <person name="Clum A."/>
            <person name="Dos Santos R.A."/>
            <person name="Damasio A.R."/>
            <person name="Diallinas G."/>
            <person name="Emri T."/>
            <person name="Fekete E."/>
            <person name="Flipphi M."/>
            <person name="Freyberg S."/>
            <person name="Gallo A."/>
            <person name="Gournas C."/>
            <person name="Habgood R."/>
            <person name="Hainaut M."/>
            <person name="Harispe M.L."/>
            <person name="Henrissat B."/>
            <person name="Hilden K.S."/>
            <person name="Hope R."/>
            <person name="Hossain A."/>
            <person name="Karabika E."/>
            <person name="Karaffa L."/>
            <person name="Karanyi Z."/>
            <person name="Krasevec N."/>
            <person name="Kuo A."/>
            <person name="Kusch H."/>
            <person name="LaButti K."/>
            <person name="Lagendijk E.L."/>
            <person name="Lapidus A."/>
            <person name="Levasseur A."/>
            <person name="Lindquist E."/>
            <person name="Lipzen A."/>
            <person name="Logrieco A.F."/>
            <person name="MacCabe A."/>
            <person name="Maekelae M.R."/>
            <person name="Malavazi I."/>
            <person name="Melin P."/>
            <person name="Meyer V."/>
            <person name="Mielnichuk N."/>
            <person name="Miskei M."/>
            <person name="Molnar A.P."/>
            <person name="Mule G."/>
            <person name="Ngan C.Y."/>
            <person name="Orejas M."/>
            <person name="Orosz E."/>
            <person name="Ouedraogo J.P."/>
            <person name="Overkamp K.M."/>
            <person name="Park H.-S."/>
            <person name="Perrone G."/>
            <person name="Piumi F."/>
            <person name="Punt P.J."/>
            <person name="Ram A.F."/>
            <person name="Ramon A."/>
            <person name="Rauscher S."/>
            <person name="Record E."/>
            <person name="Riano-Pachon D.M."/>
            <person name="Robert V."/>
            <person name="Roehrig J."/>
            <person name="Ruller R."/>
            <person name="Salamov A."/>
            <person name="Salih N.S."/>
            <person name="Samson R.A."/>
            <person name="Sandor E."/>
            <person name="Sanguinetti M."/>
            <person name="Schuetze T."/>
            <person name="Sepcic K."/>
            <person name="Shelest E."/>
            <person name="Sherlock G."/>
            <person name="Sophianopoulou V."/>
            <person name="Squina F.M."/>
            <person name="Sun H."/>
            <person name="Susca A."/>
            <person name="Todd R.B."/>
            <person name="Tsang A."/>
            <person name="Unkles S.E."/>
            <person name="van de Wiele N."/>
            <person name="van Rossen-Uffink D."/>
            <person name="Oliveira J.V."/>
            <person name="Vesth T.C."/>
            <person name="Visser J."/>
            <person name="Yu J.-H."/>
            <person name="Zhou M."/>
            <person name="Andersen M.R."/>
            <person name="Archer D.B."/>
            <person name="Baker S.E."/>
            <person name="Benoit I."/>
            <person name="Brakhage A.A."/>
            <person name="Braus G.H."/>
            <person name="Fischer R."/>
            <person name="Frisvad J.C."/>
            <person name="Goldman G.H."/>
            <person name="Houbraken J."/>
            <person name="Oakley B."/>
            <person name="Pocsi I."/>
            <person name="Scazzocchio C."/>
            <person name="Seiboth B."/>
            <person name="vanKuyk P.A."/>
            <person name="Wortman J."/>
            <person name="Dyer P.S."/>
            <person name="Grigoriev I.V."/>
        </authorList>
    </citation>
    <scope>NUCLEOTIDE SEQUENCE [LARGE SCALE GENOMIC DNA]</scope>
    <source>
        <strain evidence="5">DTO 134E9</strain>
    </source>
</reference>
<evidence type="ECO:0000256" key="3">
    <source>
        <dbReference type="RuleBase" id="RU362118"/>
    </source>
</evidence>
<organism evidence="4 5">
    <name type="scientific">Aspergillus wentii DTO 134E9</name>
    <dbReference type="NCBI Taxonomy" id="1073089"/>
    <lineage>
        <taxon>Eukaryota</taxon>
        <taxon>Fungi</taxon>
        <taxon>Dikarya</taxon>
        <taxon>Ascomycota</taxon>
        <taxon>Pezizomycotina</taxon>
        <taxon>Eurotiomycetes</taxon>
        <taxon>Eurotiomycetidae</taxon>
        <taxon>Eurotiales</taxon>
        <taxon>Aspergillaceae</taxon>
        <taxon>Aspergillus</taxon>
        <taxon>Aspergillus subgen. Cremei</taxon>
    </lineage>
</organism>
<comment type="cofactor">
    <cofactor evidence="1 3">
        <name>pyridoxal 5'-phosphate</name>
        <dbReference type="ChEBI" id="CHEBI:597326"/>
    </cofactor>
</comment>
<dbReference type="Gene3D" id="3.90.1150.10">
    <property type="entry name" value="Aspartate Aminotransferase, domain 1"/>
    <property type="match status" value="1"/>
</dbReference>
<keyword evidence="2 3" id="KW-0663">Pyridoxal phosphate</keyword>
<comment type="similarity">
    <text evidence="3">Belongs to the trans-sulfuration enzymes family.</text>
</comment>
<evidence type="ECO:0000256" key="1">
    <source>
        <dbReference type="ARBA" id="ARBA00001933"/>
    </source>
</evidence>
<dbReference type="InterPro" id="IPR000277">
    <property type="entry name" value="Cys/Met-Metab_PyrdxlP-dep_enz"/>
</dbReference>
<gene>
    <name evidence="4" type="ORF">ASPWEDRAFT_37878</name>
</gene>
<dbReference type="GO" id="GO:0030170">
    <property type="term" value="F:pyridoxal phosphate binding"/>
    <property type="evidence" value="ECO:0007669"/>
    <property type="project" value="InterPro"/>
</dbReference>
<dbReference type="EMBL" id="KV878211">
    <property type="protein sequence ID" value="OJJ36301.1"/>
    <property type="molecule type" value="Genomic_DNA"/>
</dbReference>
<dbReference type="PANTHER" id="PTHR42699:SF1">
    <property type="entry name" value="CYSTATHIONINE GAMMA-SYNTHASE-RELATED"/>
    <property type="match status" value="1"/>
</dbReference>
<evidence type="ECO:0000313" key="4">
    <source>
        <dbReference type="EMBL" id="OJJ36301.1"/>
    </source>
</evidence>
<dbReference type="PANTHER" id="PTHR42699">
    <property type="match status" value="1"/>
</dbReference>
<dbReference type="RefSeq" id="XP_040689977.1">
    <property type="nucleotide sequence ID" value="XM_040834775.1"/>
</dbReference>